<keyword evidence="2" id="KW-0479">Metal-binding</keyword>
<dbReference type="EMBL" id="CP170721">
    <property type="protein sequence ID" value="XIA18202.1"/>
    <property type="molecule type" value="Genomic_DNA"/>
</dbReference>
<dbReference type="CDD" id="cd05664">
    <property type="entry name" value="M20_Acy1-like"/>
    <property type="match status" value="1"/>
</dbReference>
<dbReference type="PANTHER" id="PTHR11014:SF63">
    <property type="entry name" value="METALLOPEPTIDASE, PUTATIVE (AFU_ORTHOLOGUE AFUA_6G09600)-RELATED"/>
    <property type="match status" value="1"/>
</dbReference>
<reference evidence="4" key="1">
    <citation type="submission" date="2024-10" db="EMBL/GenBank/DDBJ databases">
        <authorList>
            <person name="Lesea H.P."/>
            <person name="Kuehl J.V."/>
            <person name="Chandonia J.-M."/>
        </authorList>
    </citation>
    <scope>NUCLEOTIDE SEQUENCE</scope>
    <source>
        <strain evidence="4">FW102-FHT14D07</strain>
    </source>
</reference>
<feature type="binding site" evidence="2">
    <location>
        <position position="118"/>
    </location>
    <ligand>
        <name>Mn(2+)</name>
        <dbReference type="ChEBI" id="CHEBI:29035"/>
        <label>2</label>
    </ligand>
</feature>
<feature type="binding site" evidence="2">
    <location>
        <position position="120"/>
    </location>
    <ligand>
        <name>Mn(2+)</name>
        <dbReference type="ChEBI" id="CHEBI:29035"/>
        <label>2</label>
    </ligand>
</feature>
<dbReference type="SUPFAM" id="SSF55031">
    <property type="entry name" value="Bacterial exopeptidase dimerisation domain"/>
    <property type="match status" value="1"/>
</dbReference>
<dbReference type="RefSeq" id="WP_395120685.1">
    <property type="nucleotide sequence ID" value="NZ_CP170721.1"/>
</dbReference>
<dbReference type="GO" id="GO:0050118">
    <property type="term" value="F:N-acetyldiaminopimelate deacetylase activity"/>
    <property type="evidence" value="ECO:0007669"/>
    <property type="project" value="UniProtKB-ARBA"/>
</dbReference>
<sequence>MTDHSTPSSGALPHGLQELLPSLEALYTDIHAHPELSMQETRTAGLAAEHLRAAGYEVTTGVGKTGVVGLLRNGDGPTVMLRADMDALPVEEATGVAYASKLTAVDHEGNTVPVMHACGHDMHVTWLVGATTLLAQTRDSWRGTLMAVFQPAEETAQGAQAMIDDGLFQRFPKPDVVLGQHVMVGPAGAIGGRKGVITSAADSLQIRLFGRGAHGSMPQASIDPVVMAAATVLRLQTIVARELAPTEAAVLTIGSLQAGTKENVIPDEAIIKLNVRSFDEGVRKRVLAAITRIVNAEAAASGAPKPPEITPLDNYSLVTNDEAATTTVVEAFRRHFPAERIRQTGPTSASEDFGSFGAEWGVPSVFWFVGGTDPDIYAKAKAANRLNEIPTNHNPRFLPVLHPTLGTGVEALMVAARAWLAAAP</sequence>
<dbReference type="Gene3D" id="3.40.630.10">
    <property type="entry name" value="Zn peptidases"/>
    <property type="match status" value="1"/>
</dbReference>
<gene>
    <name evidence="4" type="ORF">ACFYG5_16815</name>
</gene>
<dbReference type="InterPro" id="IPR011650">
    <property type="entry name" value="Peptidase_M20_dimer"/>
</dbReference>
<feature type="binding site" evidence="2">
    <location>
        <position position="154"/>
    </location>
    <ligand>
        <name>Mn(2+)</name>
        <dbReference type="ChEBI" id="CHEBI:29035"/>
        <label>2</label>
    </ligand>
</feature>
<dbReference type="InterPro" id="IPR002933">
    <property type="entry name" value="Peptidase_M20"/>
</dbReference>
<dbReference type="GO" id="GO:0019877">
    <property type="term" value="P:diaminopimelate biosynthetic process"/>
    <property type="evidence" value="ECO:0007669"/>
    <property type="project" value="UniProtKB-ARBA"/>
</dbReference>
<dbReference type="PANTHER" id="PTHR11014">
    <property type="entry name" value="PEPTIDASE M20 FAMILY MEMBER"/>
    <property type="match status" value="1"/>
</dbReference>
<name>A0AB74UPP2_9GAMM</name>
<keyword evidence="2" id="KW-0464">Manganese</keyword>
<dbReference type="PIRSF" id="PIRSF005962">
    <property type="entry name" value="Pept_M20D_amidohydro"/>
    <property type="match status" value="1"/>
</dbReference>
<dbReference type="Pfam" id="PF07687">
    <property type="entry name" value="M20_dimer"/>
    <property type="match status" value="1"/>
</dbReference>
<organism evidence="4">
    <name type="scientific">Rhodanobacter sp. FW102-FHT14D07</name>
    <dbReference type="NCBI Taxonomy" id="3351462"/>
    <lineage>
        <taxon>Bacteria</taxon>
        <taxon>Pseudomonadati</taxon>
        <taxon>Pseudomonadota</taxon>
        <taxon>Gammaproteobacteria</taxon>
        <taxon>Lysobacterales</taxon>
        <taxon>Rhodanobacteraceae</taxon>
        <taxon>Rhodanobacter</taxon>
    </lineage>
</organism>
<dbReference type="Gene3D" id="3.30.70.360">
    <property type="match status" value="1"/>
</dbReference>
<dbReference type="Pfam" id="PF01546">
    <property type="entry name" value="Peptidase_M20"/>
    <property type="match status" value="1"/>
</dbReference>
<comment type="cofactor">
    <cofactor evidence="2">
        <name>Mn(2+)</name>
        <dbReference type="ChEBI" id="CHEBI:29035"/>
    </cofactor>
    <text evidence="2">The Mn(2+) ion enhances activity.</text>
</comment>
<feature type="domain" description="Peptidase M20 dimerisation" evidence="3">
    <location>
        <begin position="203"/>
        <end position="299"/>
    </location>
</feature>
<feature type="binding site" evidence="2">
    <location>
        <position position="181"/>
    </location>
    <ligand>
        <name>Mn(2+)</name>
        <dbReference type="ChEBI" id="CHEBI:29035"/>
        <label>2</label>
    </ligand>
</feature>
<dbReference type="FunFam" id="3.30.70.360:FF:000001">
    <property type="entry name" value="N-acetyldiaminopimelate deacetylase"/>
    <property type="match status" value="1"/>
</dbReference>
<evidence type="ECO:0000313" key="4">
    <source>
        <dbReference type="EMBL" id="XIA18202.1"/>
    </source>
</evidence>
<proteinExistence type="predicted"/>
<evidence type="ECO:0000256" key="2">
    <source>
        <dbReference type="PIRSR" id="PIRSR005962-1"/>
    </source>
</evidence>
<dbReference type="AlphaFoldDB" id="A0AB74UPP2"/>
<keyword evidence="1" id="KW-0378">Hydrolase</keyword>
<dbReference type="SUPFAM" id="SSF53187">
    <property type="entry name" value="Zn-dependent exopeptidases"/>
    <property type="match status" value="1"/>
</dbReference>
<dbReference type="InterPro" id="IPR017439">
    <property type="entry name" value="Amidohydrolase"/>
</dbReference>
<accession>A0AB74UPP2</accession>
<dbReference type="InterPro" id="IPR036264">
    <property type="entry name" value="Bact_exopeptidase_dim_dom"/>
</dbReference>
<dbReference type="GO" id="GO:0046872">
    <property type="term" value="F:metal ion binding"/>
    <property type="evidence" value="ECO:0007669"/>
    <property type="project" value="UniProtKB-KW"/>
</dbReference>
<evidence type="ECO:0000256" key="1">
    <source>
        <dbReference type="ARBA" id="ARBA00022801"/>
    </source>
</evidence>
<evidence type="ECO:0000259" key="3">
    <source>
        <dbReference type="Pfam" id="PF07687"/>
    </source>
</evidence>
<dbReference type="NCBIfam" id="TIGR01891">
    <property type="entry name" value="amidohydrolases"/>
    <property type="match status" value="1"/>
</dbReference>
<protein>
    <submittedName>
        <fullName evidence="4">M20 family metallopeptidase</fullName>
    </submittedName>
</protein>